<dbReference type="AlphaFoldDB" id="A0A1Y1I253"/>
<keyword evidence="3" id="KW-1185">Reference proteome</keyword>
<feature type="compositionally biased region" description="Gly residues" evidence="1">
    <location>
        <begin position="378"/>
        <end position="397"/>
    </location>
</feature>
<feature type="region of interest" description="Disordered" evidence="1">
    <location>
        <begin position="416"/>
        <end position="499"/>
    </location>
</feature>
<evidence type="ECO:0000256" key="1">
    <source>
        <dbReference type="SAM" id="MobiDB-lite"/>
    </source>
</evidence>
<proteinExistence type="predicted"/>
<feature type="compositionally biased region" description="Basic and acidic residues" evidence="1">
    <location>
        <begin position="602"/>
        <end position="614"/>
    </location>
</feature>
<evidence type="ECO:0008006" key="4">
    <source>
        <dbReference type="Google" id="ProtNLM"/>
    </source>
</evidence>
<feature type="compositionally biased region" description="Basic and acidic residues" evidence="1">
    <location>
        <begin position="332"/>
        <end position="344"/>
    </location>
</feature>
<feature type="region of interest" description="Disordered" evidence="1">
    <location>
        <begin position="377"/>
        <end position="404"/>
    </location>
</feature>
<evidence type="ECO:0000313" key="3">
    <source>
        <dbReference type="Proteomes" id="UP000054558"/>
    </source>
</evidence>
<accession>A0A1Y1I253</accession>
<gene>
    <name evidence="2" type="ORF">KFL_001250240</name>
</gene>
<feature type="region of interest" description="Disordered" evidence="1">
    <location>
        <begin position="175"/>
        <end position="203"/>
    </location>
</feature>
<feature type="compositionally biased region" description="Gly residues" evidence="1">
    <location>
        <begin position="581"/>
        <end position="593"/>
    </location>
</feature>
<evidence type="ECO:0000313" key="2">
    <source>
        <dbReference type="EMBL" id="GAQ82827.1"/>
    </source>
</evidence>
<dbReference type="Proteomes" id="UP000054558">
    <property type="component" value="Unassembled WGS sequence"/>
</dbReference>
<feature type="compositionally biased region" description="Pro residues" evidence="1">
    <location>
        <begin position="655"/>
        <end position="669"/>
    </location>
</feature>
<reference evidence="2 3" key="1">
    <citation type="journal article" date="2014" name="Nat. Commun.">
        <title>Klebsormidium flaccidum genome reveals primary factors for plant terrestrial adaptation.</title>
        <authorList>
            <person name="Hori K."/>
            <person name="Maruyama F."/>
            <person name="Fujisawa T."/>
            <person name="Togashi T."/>
            <person name="Yamamoto N."/>
            <person name="Seo M."/>
            <person name="Sato S."/>
            <person name="Yamada T."/>
            <person name="Mori H."/>
            <person name="Tajima N."/>
            <person name="Moriyama T."/>
            <person name="Ikeuchi M."/>
            <person name="Watanabe M."/>
            <person name="Wada H."/>
            <person name="Kobayashi K."/>
            <person name="Saito M."/>
            <person name="Masuda T."/>
            <person name="Sasaki-Sekimoto Y."/>
            <person name="Mashiguchi K."/>
            <person name="Awai K."/>
            <person name="Shimojima M."/>
            <person name="Masuda S."/>
            <person name="Iwai M."/>
            <person name="Nobusawa T."/>
            <person name="Narise T."/>
            <person name="Kondo S."/>
            <person name="Saito H."/>
            <person name="Sato R."/>
            <person name="Murakawa M."/>
            <person name="Ihara Y."/>
            <person name="Oshima-Yamada Y."/>
            <person name="Ohtaka K."/>
            <person name="Satoh M."/>
            <person name="Sonobe K."/>
            <person name="Ishii M."/>
            <person name="Ohtani R."/>
            <person name="Kanamori-Sato M."/>
            <person name="Honoki R."/>
            <person name="Miyazaki D."/>
            <person name="Mochizuki H."/>
            <person name="Umetsu J."/>
            <person name="Higashi K."/>
            <person name="Shibata D."/>
            <person name="Kamiya Y."/>
            <person name="Sato N."/>
            <person name="Nakamura Y."/>
            <person name="Tabata S."/>
            <person name="Ida S."/>
            <person name="Kurokawa K."/>
            <person name="Ohta H."/>
        </authorList>
    </citation>
    <scope>NUCLEOTIDE SEQUENCE [LARGE SCALE GENOMIC DNA]</scope>
    <source>
        <strain evidence="2 3">NIES-2285</strain>
    </source>
</reference>
<feature type="compositionally biased region" description="Basic and acidic residues" evidence="1">
    <location>
        <begin position="547"/>
        <end position="570"/>
    </location>
</feature>
<protein>
    <recommendedName>
        <fullName evidence="4">BZIP domain-containing protein</fullName>
    </recommendedName>
</protein>
<feature type="region of interest" description="Disordered" evidence="1">
    <location>
        <begin position="325"/>
        <end position="344"/>
    </location>
</feature>
<feature type="region of interest" description="Disordered" evidence="1">
    <location>
        <begin position="537"/>
        <end position="700"/>
    </location>
</feature>
<dbReference type="EMBL" id="DF237074">
    <property type="protein sequence ID" value="GAQ82827.1"/>
    <property type="molecule type" value="Genomic_DNA"/>
</dbReference>
<feature type="compositionally biased region" description="Basic and acidic residues" evidence="1">
    <location>
        <begin position="642"/>
        <end position="653"/>
    </location>
</feature>
<organism evidence="2 3">
    <name type="scientific">Klebsormidium nitens</name>
    <name type="common">Green alga</name>
    <name type="synonym">Ulothrix nitens</name>
    <dbReference type="NCBI Taxonomy" id="105231"/>
    <lineage>
        <taxon>Eukaryota</taxon>
        <taxon>Viridiplantae</taxon>
        <taxon>Streptophyta</taxon>
        <taxon>Klebsormidiophyceae</taxon>
        <taxon>Klebsormidiales</taxon>
        <taxon>Klebsormidiaceae</taxon>
        <taxon>Klebsormidium</taxon>
    </lineage>
</organism>
<name>A0A1Y1I253_KLENI</name>
<sequence length="798" mass="82602">MLVGAITLAEWAGEMPLFCALAGGQNKMQVAATPKQASFLAICQEHGPGRSSIESLVIFSHSIGSAPQVRAKKSSQEVPPGASSALLPATHKPSSVLAMILQAGMDDRNPPAAQSAPFFWPFSKSSGNLAALLNPAQGSSLENVVTSAAAAAAAAAANAAVAAVFSAAGMPNPVSQEAQQRGGGGAIIRPEPSLAAPKNSSGMEEMRQSTTQSLLDTLQAALNSQKEEGTAGVEKDGNLELQPNLGLSLDLTRSQSSTQNAFLAAFQAANGAAKRAPDGPSSHNARSEGSDALLTKLQLALKASSKRDEGGAGPVHAERDLMSALEGGPRGKSAEGGKKNDQVQHDRRAVLWEEACEEEERGVGVAAIDANGRSLGKSGSGFGKSGSGYSSKGGGSGVIWPDQDGQVADPIELSKRSASIAWPEDSARKKGGEPWLARLSSGDPEGKLDAVQNGDGPPKAKGTYTEQHRAEQALRTLAQMAGGRDGGPASLGPSPASFSLSLGDIQQQFASPSGGKSNTALAPLTLATASLRRLLGLGPLQSPDAGKSSDVHFDRNGGHADGRPEDDVKSPFELNPLLRAGGSGPASVGGGSAAGTPTVVGFKRERLESIERYKEKRRRRQLNVTESKQSDRSDEEDGGGGDEPKKGGRDEPARSPTPPRMRGPMPSPSPKGEERSATPPPSREGSPGVTVAQPAGGRRRRLAQLPLDEAKAKNVMAHRASAARSNAKKKAALERVQRLEAMLGPVRAALIGACERDDELKQLLLKRAGSKVDALSKFVDGEQSLDDLLQATSISSKK</sequence>